<organism evidence="2 3">
    <name type="scientific">Methanocalculus chunghsingensis</name>
    <dbReference type="NCBI Taxonomy" id="156457"/>
    <lineage>
        <taxon>Archaea</taxon>
        <taxon>Methanobacteriati</taxon>
        <taxon>Methanobacteriota</taxon>
        <taxon>Stenosarchaea group</taxon>
        <taxon>Methanomicrobia</taxon>
        <taxon>Methanomicrobiales</taxon>
        <taxon>Methanocalculaceae</taxon>
        <taxon>Methanocalculus</taxon>
    </lineage>
</organism>
<dbReference type="RefSeq" id="WP_211529583.1">
    <property type="nucleotide sequence ID" value="NZ_JWHL01000001.1"/>
</dbReference>
<dbReference type="InterPro" id="IPR002060">
    <property type="entry name" value="Squ/phyt_synthse"/>
</dbReference>
<evidence type="ECO:0000256" key="1">
    <source>
        <dbReference type="ARBA" id="ARBA00022679"/>
    </source>
</evidence>
<dbReference type="EMBL" id="JWHL01000001">
    <property type="protein sequence ID" value="MBR1367981.1"/>
    <property type="molecule type" value="Genomic_DNA"/>
</dbReference>
<comment type="caution">
    <text evidence="2">The sequence shown here is derived from an EMBL/GenBank/DDBJ whole genome shotgun (WGS) entry which is preliminary data.</text>
</comment>
<dbReference type="AlphaFoldDB" id="A0A8J7W4E2"/>
<accession>A0A8J7W4E2</accession>
<dbReference type="GO" id="GO:0004311">
    <property type="term" value="F:geranylgeranyl diphosphate synthase activity"/>
    <property type="evidence" value="ECO:0007669"/>
    <property type="project" value="InterPro"/>
</dbReference>
<dbReference type="SFLD" id="SFLDG01212">
    <property type="entry name" value="Phytoene_synthase_like"/>
    <property type="match status" value="1"/>
</dbReference>
<dbReference type="InterPro" id="IPR019845">
    <property type="entry name" value="Squalene/phytoene_synthase_CS"/>
</dbReference>
<dbReference type="OrthoDB" id="305023at2157"/>
<dbReference type="Proteomes" id="UP000730161">
    <property type="component" value="Unassembled WGS sequence"/>
</dbReference>
<dbReference type="CDD" id="cd00683">
    <property type="entry name" value="Trans_IPPS_HH"/>
    <property type="match status" value="1"/>
</dbReference>
<evidence type="ECO:0000313" key="3">
    <source>
        <dbReference type="Proteomes" id="UP000730161"/>
    </source>
</evidence>
<dbReference type="Pfam" id="PF00494">
    <property type="entry name" value="SQS_PSY"/>
    <property type="match status" value="1"/>
</dbReference>
<dbReference type="PROSITE" id="PS01045">
    <property type="entry name" value="SQUALEN_PHYTOEN_SYN_2"/>
    <property type="match status" value="1"/>
</dbReference>
<gene>
    <name evidence="2" type="ORF">RJ53_00120</name>
</gene>
<dbReference type="SFLD" id="SFLDG01018">
    <property type="entry name" value="Squalene/Phytoene_Synthase_Lik"/>
    <property type="match status" value="1"/>
</dbReference>
<evidence type="ECO:0000313" key="2">
    <source>
        <dbReference type="EMBL" id="MBR1367981.1"/>
    </source>
</evidence>
<dbReference type="GO" id="GO:0008299">
    <property type="term" value="P:isoprenoid biosynthetic process"/>
    <property type="evidence" value="ECO:0007669"/>
    <property type="project" value="UniProtKB-ARBA"/>
</dbReference>
<dbReference type="InterPro" id="IPR033904">
    <property type="entry name" value="Trans_IPPS_HH"/>
</dbReference>
<keyword evidence="3" id="KW-1185">Reference proteome</keyword>
<protein>
    <submittedName>
        <fullName evidence="2">Phytoene synthase</fullName>
    </submittedName>
</protein>
<dbReference type="Gene3D" id="1.10.600.10">
    <property type="entry name" value="Farnesyl Diphosphate Synthase"/>
    <property type="match status" value="1"/>
</dbReference>
<sequence length="292" mass="33548">MDTTLLSIFYGGSRTYFYSTLFFPREIRRDVFILYSFVRVADDYVDAIPQETEAFYSFVDTYERAASGEITGNVVIDGFADLALRLSFEPGWVDAFLRSMEMDITVSHYETEEDLLGYLYGSSEVVGLMMARILRLPERADHAARLLGRAMQYINFIRDIPEDLRLGRLYFPVEELSQFGLASLDEDHIRRNPEAFDAFLQRQIERYEIWQEEAEKGFSSIPARSLIPVKTASDMYTWTARVIQTRPSIVYERKVKPSIPRIVATALGNTIAISSRRACGTAPWLCSRKSEE</sequence>
<dbReference type="InterPro" id="IPR044843">
    <property type="entry name" value="Trans_IPPS_bact-type"/>
</dbReference>
<dbReference type="SUPFAM" id="SSF48576">
    <property type="entry name" value="Terpenoid synthases"/>
    <property type="match status" value="1"/>
</dbReference>
<dbReference type="PANTHER" id="PTHR31480">
    <property type="entry name" value="BIFUNCTIONAL LYCOPENE CYCLASE/PHYTOENE SYNTHASE"/>
    <property type="match status" value="1"/>
</dbReference>
<name>A0A8J7W4E2_9EURY</name>
<reference evidence="2" key="1">
    <citation type="submission" date="2014-12" db="EMBL/GenBank/DDBJ databases">
        <authorList>
            <person name="Huang H.-H."/>
            <person name="Chen S.-C."/>
            <person name="Lai M.-C."/>
        </authorList>
    </citation>
    <scope>NUCLEOTIDE SEQUENCE</scope>
    <source>
        <strain evidence="2">K1F9705b</strain>
    </source>
</reference>
<dbReference type="InterPro" id="IPR008949">
    <property type="entry name" value="Isoprenoid_synthase_dom_sf"/>
</dbReference>
<dbReference type="GO" id="GO:0051996">
    <property type="term" value="F:squalene synthase [NAD(P)H] activity"/>
    <property type="evidence" value="ECO:0007669"/>
    <property type="project" value="InterPro"/>
</dbReference>
<keyword evidence="1" id="KW-0808">Transferase</keyword>
<dbReference type="SFLD" id="SFLDS00005">
    <property type="entry name" value="Isoprenoid_Synthase_Type_I"/>
    <property type="match status" value="1"/>
</dbReference>
<proteinExistence type="predicted"/>